<organism evidence="2">
    <name type="scientific">Lotus japonicus</name>
    <name type="common">Lotus corniculatus var. japonicus</name>
    <dbReference type="NCBI Taxonomy" id="34305"/>
    <lineage>
        <taxon>Eukaryota</taxon>
        <taxon>Viridiplantae</taxon>
        <taxon>Streptophyta</taxon>
        <taxon>Embryophyta</taxon>
        <taxon>Tracheophyta</taxon>
        <taxon>Spermatophyta</taxon>
        <taxon>Magnoliopsida</taxon>
        <taxon>eudicotyledons</taxon>
        <taxon>Gunneridae</taxon>
        <taxon>Pentapetalae</taxon>
        <taxon>rosids</taxon>
        <taxon>fabids</taxon>
        <taxon>Fabales</taxon>
        <taxon>Fabaceae</taxon>
        <taxon>Papilionoideae</taxon>
        <taxon>50 kb inversion clade</taxon>
        <taxon>NPAAA clade</taxon>
        <taxon>Hologalegina</taxon>
        <taxon>robinioid clade</taxon>
        <taxon>Loteae</taxon>
        <taxon>Lotus</taxon>
    </lineage>
</organism>
<dbReference type="Pfam" id="PF25350">
    <property type="entry name" value="PH_PRMT_N"/>
    <property type="match status" value="1"/>
</dbReference>
<dbReference type="AlphaFoldDB" id="I3S661"/>
<dbReference type="InterPro" id="IPR057622">
    <property type="entry name" value="CARM1-like_PH"/>
</dbReference>
<evidence type="ECO:0000259" key="1">
    <source>
        <dbReference type="Pfam" id="PF25350"/>
    </source>
</evidence>
<sequence length="185" mass="20076">MEDSLGQKWKHREFALASVTDLSLASSSSAAAASPGTARFSSDGLHIHQDSHPIHLDVDLRTVQLFRLSPVQSVCMVEGSDAGNEAPYSAGVTIQFRNEEESAAFHCVVQKWKKEGNGQGGNLPNGNLITSKSKFDEKIESSSSKMYFSMEALCKGGLPLLLVRRQPIGTSYAVFSLSQFLTYSS</sequence>
<feature type="domain" description="Probable histone-arginine methyltransferase CARM1-like N-terminal PH" evidence="1">
    <location>
        <begin position="11"/>
        <end position="114"/>
    </location>
</feature>
<protein>
    <recommendedName>
        <fullName evidence="1">Probable histone-arginine methyltransferase CARM1-like N-terminal PH domain-containing protein</fullName>
    </recommendedName>
</protein>
<reference evidence="2" key="1">
    <citation type="submission" date="2012-05" db="EMBL/GenBank/DDBJ databases">
        <authorList>
            <person name="Krishnakumar V."/>
            <person name="Cheung F."/>
            <person name="Xiao Y."/>
            <person name="Chan A."/>
            <person name="Moskal W.A."/>
            <person name="Town C.D."/>
        </authorList>
    </citation>
    <scope>NUCLEOTIDE SEQUENCE</scope>
</reference>
<accession>I3S661</accession>
<dbReference type="EMBL" id="BT135958">
    <property type="protein sequence ID" value="AFK35753.1"/>
    <property type="molecule type" value="mRNA"/>
</dbReference>
<evidence type="ECO:0000313" key="2">
    <source>
        <dbReference type="EMBL" id="AFK35753.1"/>
    </source>
</evidence>
<name>I3S661_LOTJA</name>
<proteinExistence type="evidence at transcript level"/>